<sequence>MSSVLTELLDLLKLERIEEGIFRGQSQDLGFGNVFGGQVIGQALSAAKQTVSEDRGLHSFHCYFLRPGNARQPIVYEVDNARDGKSFTTRRVVAIQNGKSIFNLAASFQIEEEGFGHQKPVMPEVDGPEGVTSELEMVRRFEQFIPESIRDKMTCDKPIDIRPVNPNNPLQPEKRDPVRYIWLKAAGTLPDDLRIHKYLLAYASDFNFLPTSLEPHGVSFWQKNMQVASLDHSMWFHRDFRMDDWLLYAMESPSASGGRGFVRGQLFDRQGRLVASSTQEGLIRKWA</sequence>
<organism evidence="5 6">
    <name type="scientific">Kistimonas scapharcae</name>
    <dbReference type="NCBI Taxonomy" id="1036133"/>
    <lineage>
        <taxon>Bacteria</taxon>
        <taxon>Pseudomonadati</taxon>
        <taxon>Pseudomonadota</taxon>
        <taxon>Gammaproteobacteria</taxon>
        <taxon>Oceanospirillales</taxon>
        <taxon>Endozoicomonadaceae</taxon>
        <taxon>Kistimonas</taxon>
    </lineage>
</organism>
<gene>
    <name evidence="5" type="primary">tesB</name>
    <name evidence="5" type="ORF">GCM10023116_48770</name>
</gene>
<protein>
    <submittedName>
        <fullName evidence="5">Acyl-CoA thioesterase II</fullName>
    </submittedName>
</protein>
<dbReference type="InterPro" id="IPR042171">
    <property type="entry name" value="Acyl-CoA_hotdog"/>
</dbReference>
<dbReference type="CDD" id="cd03445">
    <property type="entry name" value="Thioesterase_II_repeat2"/>
    <property type="match status" value="1"/>
</dbReference>
<feature type="domain" description="Acyl-CoA thioesterase-like N-terminal HotDog" evidence="4">
    <location>
        <begin position="32"/>
        <end position="109"/>
    </location>
</feature>
<dbReference type="Pfam" id="PF13622">
    <property type="entry name" value="4HBT_3"/>
    <property type="match status" value="1"/>
</dbReference>
<dbReference type="InterPro" id="IPR003703">
    <property type="entry name" value="Acyl_CoA_thio"/>
</dbReference>
<proteinExistence type="inferred from homology"/>
<dbReference type="InterPro" id="IPR049449">
    <property type="entry name" value="TesB_ACOT8-like_N"/>
</dbReference>
<evidence type="ECO:0000313" key="6">
    <source>
        <dbReference type="Proteomes" id="UP001500604"/>
    </source>
</evidence>
<dbReference type="Pfam" id="PF02551">
    <property type="entry name" value="Acyl_CoA_thio"/>
    <property type="match status" value="1"/>
</dbReference>
<dbReference type="NCBIfam" id="TIGR00189">
    <property type="entry name" value="tesB"/>
    <property type="match status" value="1"/>
</dbReference>
<evidence type="ECO:0000259" key="3">
    <source>
        <dbReference type="Pfam" id="PF02551"/>
    </source>
</evidence>
<name>A0ABP8V8K2_9GAMM</name>
<dbReference type="InterPro" id="IPR029069">
    <property type="entry name" value="HotDog_dom_sf"/>
</dbReference>
<accession>A0ABP8V8K2</accession>
<keyword evidence="2" id="KW-0378">Hydrolase</keyword>
<reference evidence="6" key="1">
    <citation type="journal article" date="2019" name="Int. J. Syst. Evol. Microbiol.">
        <title>The Global Catalogue of Microorganisms (GCM) 10K type strain sequencing project: providing services to taxonomists for standard genome sequencing and annotation.</title>
        <authorList>
            <consortium name="The Broad Institute Genomics Platform"/>
            <consortium name="The Broad Institute Genome Sequencing Center for Infectious Disease"/>
            <person name="Wu L."/>
            <person name="Ma J."/>
        </authorList>
    </citation>
    <scope>NUCLEOTIDE SEQUENCE [LARGE SCALE GENOMIC DNA]</scope>
    <source>
        <strain evidence="6">JCM 17805</strain>
    </source>
</reference>
<evidence type="ECO:0000256" key="2">
    <source>
        <dbReference type="ARBA" id="ARBA00022801"/>
    </source>
</evidence>
<comment type="similarity">
    <text evidence="1">Belongs to the C/M/P thioester hydrolase family.</text>
</comment>
<dbReference type="PANTHER" id="PTHR11066:SF34">
    <property type="entry name" value="ACYL-COENZYME A THIOESTERASE 8"/>
    <property type="match status" value="1"/>
</dbReference>
<dbReference type="SUPFAM" id="SSF54637">
    <property type="entry name" value="Thioesterase/thiol ester dehydrase-isomerase"/>
    <property type="match status" value="2"/>
</dbReference>
<dbReference type="CDD" id="cd03444">
    <property type="entry name" value="Thioesterase_II_repeat1"/>
    <property type="match status" value="1"/>
</dbReference>
<evidence type="ECO:0000256" key="1">
    <source>
        <dbReference type="ARBA" id="ARBA00006538"/>
    </source>
</evidence>
<dbReference type="EMBL" id="BAABFL010000478">
    <property type="protein sequence ID" value="GAA4652593.1"/>
    <property type="molecule type" value="Genomic_DNA"/>
</dbReference>
<dbReference type="Gene3D" id="2.40.160.210">
    <property type="entry name" value="Acyl-CoA thioesterase, double hotdog domain"/>
    <property type="match status" value="1"/>
</dbReference>
<dbReference type="InterPro" id="IPR025652">
    <property type="entry name" value="TesB_C"/>
</dbReference>
<evidence type="ECO:0000259" key="4">
    <source>
        <dbReference type="Pfam" id="PF13622"/>
    </source>
</evidence>
<dbReference type="RefSeq" id="WP_345199187.1">
    <property type="nucleotide sequence ID" value="NZ_BAABFL010000478.1"/>
</dbReference>
<keyword evidence="6" id="KW-1185">Reference proteome</keyword>
<dbReference type="Proteomes" id="UP001500604">
    <property type="component" value="Unassembled WGS sequence"/>
</dbReference>
<comment type="caution">
    <text evidence="5">The sequence shown here is derived from an EMBL/GenBank/DDBJ whole genome shotgun (WGS) entry which is preliminary data.</text>
</comment>
<feature type="domain" description="Acyl-CoA thioesterase 2 C-terminal" evidence="3">
    <location>
        <begin position="150"/>
        <end position="282"/>
    </location>
</feature>
<evidence type="ECO:0000313" key="5">
    <source>
        <dbReference type="EMBL" id="GAA4652593.1"/>
    </source>
</evidence>
<dbReference type="PANTHER" id="PTHR11066">
    <property type="entry name" value="ACYL-COA THIOESTERASE"/>
    <property type="match status" value="1"/>
</dbReference>